<sequence>MNKAKPIHLQANDKRTRKYQCMINVKKKHV</sequence>
<evidence type="ECO:0000313" key="1">
    <source>
        <dbReference type="EMBL" id="MBX67423.1"/>
    </source>
</evidence>
<dbReference type="AlphaFoldDB" id="A0A2P2QKD2"/>
<accession>A0A2P2QKD2</accession>
<proteinExistence type="predicted"/>
<dbReference type="EMBL" id="GGEC01086939">
    <property type="protein sequence ID" value="MBX67423.1"/>
    <property type="molecule type" value="Transcribed_RNA"/>
</dbReference>
<protein>
    <submittedName>
        <fullName evidence="1">Uncharacterized protein</fullName>
    </submittedName>
</protein>
<name>A0A2P2QKD2_RHIMU</name>
<reference evidence="1" key="1">
    <citation type="submission" date="2018-02" db="EMBL/GenBank/DDBJ databases">
        <title>Rhizophora mucronata_Transcriptome.</title>
        <authorList>
            <person name="Meera S.P."/>
            <person name="Sreeshan A."/>
            <person name="Augustine A."/>
        </authorList>
    </citation>
    <scope>NUCLEOTIDE SEQUENCE</scope>
    <source>
        <tissue evidence="1">Leaf</tissue>
    </source>
</reference>
<organism evidence="1">
    <name type="scientific">Rhizophora mucronata</name>
    <name type="common">Asiatic mangrove</name>
    <dbReference type="NCBI Taxonomy" id="61149"/>
    <lineage>
        <taxon>Eukaryota</taxon>
        <taxon>Viridiplantae</taxon>
        <taxon>Streptophyta</taxon>
        <taxon>Embryophyta</taxon>
        <taxon>Tracheophyta</taxon>
        <taxon>Spermatophyta</taxon>
        <taxon>Magnoliopsida</taxon>
        <taxon>eudicotyledons</taxon>
        <taxon>Gunneridae</taxon>
        <taxon>Pentapetalae</taxon>
        <taxon>rosids</taxon>
        <taxon>fabids</taxon>
        <taxon>Malpighiales</taxon>
        <taxon>Rhizophoraceae</taxon>
        <taxon>Rhizophora</taxon>
    </lineage>
</organism>